<evidence type="ECO:0000256" key="2">
    <source>
        <dbReference type="ARBA" id="ARBA00022475"/>
    </source>
</evidence>
<name>A0A0X3VHK8_9ACTN</name>
<evidence type="ECO:0000256" key="3">
    <source>
        <dbReference type="ARBA" id="ARBA00022692"/>
    </source>
</evidence>
<dbReference type="GO" id="GO:0005886">
    <property type="term" value="C:plasma membrane"/>
    <property type="evidence" value="ECO:0007669"/>
    <property type="project" value="UniProtKB-SubCell"/>
</dbReference>
<feature type="transmembrane region" description="Helical" evidence="8">
    <location>
        <begin position="726"/>
        <end position="750"/>
    </location>
</feature>
<evidence type="ECO:0000313" key="10">
    <source>
        <dbReference type="EMBL" id="KUL44148.1"/>
    </source>
</evidence>
<keyword evidence="5 8" id="KW-0472">Membrane</keyword>
<keyword evidence="4 8" id="KW-1133">Transmembrane helix</keyword>
<dbReference type="AlphaFoldDB" id="A0A0X3VHK8"/>
<comment type="caution">
    <text evidence="10">The sequence shown here is derived from an EMBL/GenBank/DDBJ whole genome shotgun (WGS) entry which is preliminary data.</text>
</comment>
<dbReference type="InterPro" id="IPR050250">
    <property type="entry name" value="Macrolide_Exporter_MacB"/>
</dbReference>
<feature type="transmembrane region" description="Helical" evidence="8">
    <location>
        <begin position="680"/>
        <end position="706"/>
    </location>
</feature>
<evidence type="ECO:0000313" key="11">
    <source>
        <dbReference type="Proteomes" id="UP000053923"/>
    </source>
</evidence>
<feature type="domain" description="ABC3 transporter permease C-terminal" evidence="9">
    <location>
        <begin position="237"/>
        <end position="352"/>
    </location>
</feature>
<evidence type="ECO:0000256" key="6">
    <source>
        <dbReference type="ARBA" id="ARBA00038076"/>
    </source>
</evidence>
<keyword evidence="11" id="KW-1185">Reference proteome</keyword>
<evidence type="ECO:0000256" key="7">
    <source>
        <dbReference type="SAM" id="MobiDB-lite"/>
    </source>
</evidence>
<feature type="domain" description="ABC3 transporter permease C-terminal" evidence="9">
    <location>
        <begin position="638"/>
        <end position="752"/>
    </location>
</feature>
<dbReference type="PANTHER" id="PTHR30572">
    <property type="entry name" value="MEMBRANE COMPONENT OF TRANSPORTER-RELATED"/>
    <property type="match status" value="1"/>
</dbReference>
<comment type="subcellular location">
    <subcellularLocation>
        <location evidence="1">Cell membrane</location>
        <topology evidence="1">Multi-pass membrane protein</topology>
    </subcellularLocation>
</comment>
<dbReference type="EMBL" id="LLZG01000025">
    <property type="protein sequence ID" value="KUL44148.1"/>
    <property type="molecule type" value="Genomic_DNA"/>
</dbReference>
<comment type="similarity">
    <text evidence="6">Belongs to the ABC-4 integral membrane protein family.</text>
</comment>
<proteinExistence type="inferred from homology"/>
<feature type="transmembrane region" description="Helical" evidence="8">
    <location>
        <begin position="279"/>
        <end position="303"/>
    </location>
</feature>
<protein>
    <submittedName>
        <fullName evidence="10">ABC transporter permease</fullName>
    </submittedName>
</protein>
<accession>A0A0X3VHK8</accession>
<feature type="transmembrane region" description="Helical" evidence="8">
    <location>
        <begin position="230"/>
        <end position="258"/>
    </location>
</feature>
<evidence type="ECO:0000259" key="9">
    <source>
        <dbReference type="Pfam" id="PF02687"/>
    </source>
</evidence>
<evidence type="ECO:0000256" key="8">
    <source>
        <dbReference type="SAM" id="Phobius"/>
    </source>
</evidence>
<reference evidence="11" key="1">
    <citation type="submission" date="2015-10" db="EMBL/GenBank/DDBJ databases">
        <authorList>
            <person name="Ju K.-S."/>
            <person name="Doroghazi J.R."/>
            <person name="Metcalf W.W."/>
        </authorList>
    </citation>
    <scope>NUCLEOTIDE SEQUENCE [LARGE SCALE GENOMIC DNA]</scope>
    <source>
        <strain evidence="11">NRRL 3151</strain>
    </source>
</reference>
<feature type="transmembrane region" description="Helical" evidence="8">
    <location>
        <begin position="637"/>
        <end position="659"/>
    </location>
</feature>
<dbReference type="Proteomes" id="UP000053923">
    <property type="component" value="Unassembled WGS sequence"/>
</dbReference>
<organism evidence="10 11">
    <name type="scientific">Streptomyces regalis</name>
    <dbReference type="NCBI Taxonomy" id="68262"/>
    <lineage>
        <taxon>Bacteria</taxon>
        <taxon>Bacillati</taxon>
        <taxon>Actinomycetota</taxon>
        <taxon>Actinomycetes</taxon>
        <taxon>Kitasatosporales</taxon>
        <taxon>Streptomycetaceae</taxon>
        <taxon>Streptomyces</taxon>
    </lineage>
</organism>
<evidence type="ECO:0000256" key="5">
    <source>
        <dbReference type="ARBA" id="ARBA00023136"/>
    </source>
</evidence>
<gene>
    <name evidence="10" type="ORF">ADL12_05910</name>
</gene>
<feature type="region of interest" description="Disordered" evidence="7">
    <location>
        <begin position="58"/>
        <end position="89"/>
    </location>
</feature>
<keyword evidence="3 8" id="KW-0812">Transmembrane</keyword>
<feature type="region of interest" description="Disordered" evidence="7">
    <location>
        <begin position="441"/>
        <end position="462"/>
    </location>
</feature>
<dbReference type="OrthoDB" id="3207485at2"/>
<feature type="transmembrane region" description="Helical" evidence="8">
    <location>
        <begin position="323"/>
        <end position="345"/>
    </location>
</feature>
<feature type="transmembrane region" description="Helical" evidence="8">
    <location>
        <begin position="400"/>
        <end position="422"/>
    </location>
</feature>
<sequence length="768" mass="77664">MQTLVIGLATMMAVAASVLGGSLLVVSGAPFDDAFARQHGAHLSMQFDAGKVSAGQLSKSKDAEGVSSAAGPFRTATVTPRSDGAGPGWPMTVVGRGDPGRDVDEVALLDGRWPARSGEIVLSADSSLIPTMGMQIAFPDLSSGPTLTVVGVARSVTQTADAWVVPSQMPALTAPGSGGYQMLYRFTDAGTTAQITAGGRAVTKSLPPGTAVGEQSWLTVKKTAERDTAVYVPFLIAFGALGLVMSVLIVGNVVASAVGTGTRRIGILKAVGFTPAQVVRAYVGQALIPAAVGTALGVLAGHLLAVPVLAETGEVYGTSSLAVAPWVDLAVIAGVLGLVAVTAWASAWRAGRLRTVDALAVGRTAAARRGRWAARLAGRLPLPQPVALGLARPFARPARALAMGTAILFGAVAVTFTVGMSASLGQVMKARAHDAADAVVPAPLPDFGPQGPGSGPEKQPKADPAAVAAAIEAAAGTGKYYSAATVRATVSGLTGTVNVIAFTGDASWGGYTMVSGRWIDRPGEAVVPTPFLAATGTRIGDTVTLNGLAEPVTVRIVGEVLDPRNDGMQVFTDATTLTAAHPDLTETSHHIAVTSGTDVTGYVDALNKDLAPLGVTARAGGLDAGGDMVVTLNALSAILTLMLVAVAALGVLNGVLLDTRERVREIGVHKALGMTPRQTIAMVLTSVVVTGLVAGTLGVPLGTALHGWVIPAMGDSVGLRLPGSVIAVYHAAELLPLALGGLLIATLGALPPAGWAARTRTATALRTE</sequence>
<dbReference type="PANTHER" id="PTHR30572:SF4">
    <property type="entry name" value="ABC TRANSPORTER PERMEASE YTRF"/>
    <property type="match status" value="1"/>
</dbReference>
<evidence type="ECO:0000256" key="4">
    <source>
        <dbReference type="ARBA" id="ARBA00022989"/>
    </source>
</evidence>
<dbReference type="InterPro" id="IPR003838">
    <property type="entry name" value="ABC3_permease_C"/>
</dbReference>
<dbReference type="GO" id="GO:0022857">
    <property type="term" value="F:transmembrane transporter activity"/>
    <property type="evidence" value="ECO:0007669"/>
    <property type="project" value="TreeGrafter"/>
</dbReference>
<evidence type="ECO:0000256" key="1">
    <source>
        <dbReference type="ARBA" id="ARBA00004651"/>
    </source>
</evidence>
<dbReference type="Pfam" id="PF02687">
    <property type="entry name" value="FtsX"/>
    <property type="match status" value="2"/>
</dbReference>
<keyword evidence="2" id="KW-1003">Cell membrane</keyword>